<dbReference type="AlphaFoldDB" id="A0A5E4QP20"/>
<proteinExistence type="predicted"/>
<accession>A0A5E4QP20</accession>
<sequence length="89" mass="10634">ITLTLQNIVSPLTYCPIRSGILYLWIRYSCEWYFRFNSDIHLSKKKKILITIEIKIICILYVLKIPNINKVKEKHTVTNRSENHFVHTD</sequence>
<evidence type="ECO:0000313" key="2">
    <source>
        <dbReference type="Proteomes" id="UP000324832"/>
    </source>
</evidence>
<name>A0A5E4QP20_9NEOP</name>
<gene>
    <name evidence="1" type="ORF">LSINAPIS_LOCUS9651</name>
</gene>
<keyword evidence="2" id="KW-1185">Reference proteome</keyword>
<protein>
    <submittedName>
        <fullName evidence="1">Uncharacterized protein</fullName>
    </submittedName>
</protein>
<feature type="non-terminal residue" evidence="1">
    <location>
        <position position="1"/>
    </location>
</feature>
<reference evidence="1 2" key="1">
    <citation type="submission" date="2017-07" db="EMBL/GenBank/DDBJ databases">
        <authorList>
            <person name="Talla V."/>
            <person name="Backstrom N."/>
        </authorList>
    </citation>
    <scope>NUCLEOTIDE SEQUENCE [LARGE SCALE GENOMIC DNA]</scope>
</reference>
<dbReference type="EMBL" id="FZQP02003667">
    <property type="protein sequence ID" value="VVC98605.1"/>
    <property type="molecule type" value="Genomic_DNA"/>
</dbReference>
<organism evidence="1 2">
    <name type="scientific">Leptidea sinapis</name>
    <dbReference type="NCBI Taxonomy" id="189913"/>
    <lineage>
        <taxon>Eukaryota</taxon>
        <taxon>Metazoa</taxon>
        <taxon>Ecdysozoa</taxon>
        <taxon>Arthropoda</taxon>
        <taxon>Hexapoda</taxon>
        <taxon>Insecta</taxon>
        <taxon>Pterygota</taxon>
        <taxon>Neoptera</taxon>
        <taxon>Endopterygota</taxon>
        <taxon>Lepidoptera</taxon>
        <taxon>Glossata</taxon>
        <taxon>Ditrysia</taxon>
        <taxon>Papilionoidea</taxon>
        <taxon>Pieridae</taxon>
        <taxon>Dismorphiinae</taxon>
        <taxon>Leptidea</taxon>
    </lineage>
</organism>
<evidence type="ECO:0000313" key="1">
    <source>
        <dbReference type="EMBL" id="VVC98605.1"/>
    </source>
</evidence>
<dbReference type="Proteomes" id="UP000324832">
    <property type="component" value="Unassembled WGS sequence"/>
</dbReference>